<protein>
    <submittedName>
        <fullName evidence="1">Uncharacterized protein</fullName>
    </submittedName>
</protein>
<sequence>MGRKSPECSRHVQRRIAAAVPGAQHRSLPGQTHMIKTKVLAPVLADYFVEAIACKSRS</sequence>
<comment type="caution">
    <text evidence="1">The sequence shown here is derived from an EMBL/GenBank/DDBJ whole genome shotgun (WGS) entry which is preliminary data.</text>
</comment>
<organism evidence="1 2">
    <name type="scientific">Actinokineospora xionganensis</name>
    <dbReference type="NCBI Taxonomy" id="2684470"/>
    <lineage>
        <taxon>Bacteria</taxon>
        <taxon>Bacillati</taxon>
        <taxon>Actinomycetota</taxon>
        <taxon>Actinomycetes</taxon>
        <taxon>Pseudonocardiales</taxon>
        <taxon>Pseudonocardiaceae</taxon>
        <taxon>Actinokineospora</taxon>
    </lineage>
</organism>
<reference evidence="1 2" key="1">
    <citation type="submission" date="2020-06" db="EMBL/GenBank/DDBJ databases">
        <title>Actinokineospora xiongansis sp. nov., isolated from soil of Baiyangdian.</title>
        <authorList>
            <person name="Zhang X."/>
        </authorList>
    </citation>
    <scope>NUCLEOTIDE SEQUENCE [LARGE SCALE GENOMIC DNA]</scope>
    <source>
        <strain evidence="1 2">HBU206404</strain>
    </source>
</reference>
<evidence type="ECO:0000313" key="1">
    <source>
        <dbReference type="EMBL" id="MBC6450654.1"/>
    </source>
</evidence>
<keyword evidence="2" id="KW-1185">Reference proteome</keyword>
<dbReference type="InterPro" id="IPR029058">
    <property type="entry name" value="AB_hydrolase_fold"/>
</dbReference>
<gene>
    <name evidence="1" type="ORF">GPZ80_26185</name>
</gene>
<dbReference type="Gene3D" id="3.40.50.1820">
    <property type="entry name" value="alpha/beta hydrolase"/>
    <property type="match status" value="1"/>
</dbReference>
<dbReference type="Proteomes" id="UP000734823">
    <property type="component" value="Unassembled WGS sequence"/>
</dbReference>
<dbReference type="EMBL" id="JABVED010000018">
    <property type="protein sequence ID" value="MBC6450654.1"/>
    <property type="molecule type" value="Genomic_DNA"/>
</dbReference>
<dbReference type="RefSeq" id="WP_187223748.1">
    <property type="nucleotide sequence ID" value="NZ_JABVED010000018.1"/>
</dbReference>
<accession>A0ABR7LDB6</accession>
<proteinExistence type="predicted"/>
<name>A0ABR7LDB6_9PSEU</name>
<evidence type="ECO:0000313" key="2">
    <source>
        <dbReference type="Proteomes" id="UP000734823"/>
    </source>
</evidence>